<evidence type="ECO:0000256" key="4">
    <source>
        <dbReference type="PROSITE-ProRule" id="PRU00335"/>
    </source>
</evidence>
<dbReference type="PANTHER" id="PTHR47506:SF1">
    <property type="entry name" value="HTH-TYPE TRANSCRIPTIONAL REGULATOR YJDC"/>
    <property type="match status" value="1"/>
</dbReference>
<keyword evidence="1" id="KW-0805">Transcription regulation</keyword>
<dbReference type="EMBL" id="CP013140">
    <property type="protein sequence ID" value="ALN58235.1"/>
    <property type="molecule type" value="Genomic_DNA"/>
</dbReference>
<dbReference type="InterPro" id="IPR036271">
    <property type="entry name" value="Tet_transcr_reg_TetR-rel_C_sf"/>
</dbReference>
<gene>
    <name evidence="7" type="ORF">GLE_2887</name>
</gene>
<dbReference type="AlphaFoldDB" id="A0A0S2DHW4"/>
<dbReference type="KEGG" id="lez:GLE_2887"/>
<evidence type="ECO:0000256" key="5">
    <source>
        <dbReference type="SAM" id="MobiDB-lite"/>
    </source>
</evidence>
<dbReference type="InterPro" id="IPR001647">
    <property type="entry name" value="HTH_TetR"/>
</dbReference>
<evidence type="ECO:0000313" key="8">
    <source>
        <dbReference type="Proteomes" id="UP000061569"/>
    </source>
</evidence>
<proteinExistence type="predicted"/>
<dbReference type="PANTHER" id="PTHR47506">
    <property type="entry name" value="TRANSCRIPTIONAL REGULATORY PROTEIN"/>
    <property type="match status" value="1"/>
</dbReference>
<evidence type="ECO:0000256" key="2">
    <source>
        <dbReference type="ARBA" id="ARBA00023125"/>
    </source>
</evidence>
<dbReference type="InterPro" id="IPR011075">
    <property type="entry name" value="TetR_C"/>
</dbReference>
<accession>A0A0S2DHW4</accession>
<dbReference type="Gene3D" id="1.10.357.10">
    <property type="entry name" value="Tetracycline Repressor, domain 2"/>
    <property type="match status" value="1"/>
</dbReference>
<dbReference type="Pfam" id="PF00440">
    <property type="entry name" value="TetR_N"/>
    <property type="match status" value="1"/>
</dbReference>
<keyword evidence="3" id="KW-0804">Transcription</keyword>
<dbReference type="Gene3D" id="1.10.10.60">
    <property type="entry name" value="Homeodomain-like"/>
    <property type="match status" value="1"/>
</dbReference>
<dbReference type="PROSITE" id="PS01081">
    <property type="entry name" value="HTH_TETR_1"/>
    <property type="match status" value="1"/>
</dbReference>
<dbReference type="PRINTS" id="PR00455">
    <property type="entry name" value="HTHTETR"/>
</dbReference>
<dbReference type="GO" id="GO:0003677">
    <property type="term" value="F:DNA binding"/>
    <property type="evidence" value="ECO:0007669"/>
    <property type="project" value="UniProtKB-UniRule"/>
</dbReference>
<protein>
    <submittedName>
        <fullName evidence="7">Transcriptional regulator, TetR family</fullName>
    </submittedName>
</protein>
<dbReference type="Proteomes" id="UP000061569">
    <property type="component" value="Chromosome"/>
</dbReference>
<dbReference type="SUPFAM" id="SSF48498">
    <property type="entry name" value="Tetracyclin repressor-like, C-terminal domain"/>
    <property type="match status" value="1"/>
</dbReference>
<dbReference type="PATRIC" id="fig|69.6.peg.2849"/>
<feature type="DNA-binding region" description="H-T-H motif" evidence="4">
    <location>
        <begin position="72"/>
        <end position="91"/>
    </location>
</feature>
<feature type="compositionally biased region" description="Low complexity" evidence="5">
    <location>
        <begin position="16"/>
        <end position="38"/>
    </location>
</feature>
<organism evidence="7 8">
    <name type="scientific">Lysobacter enzymogenes</name>
    <dbReference type="NCBI Taxonomy" id="69"/>
    <lineage>
        <taxon>Bacteria</taxon>
        <taxon>Pseudomonadati</taxon>
        <taxon>Pseudomonadota</taxon>
        <taxon>Gammaproteobacteria</taxon>
        <taxon>Lysobacterales</taxon>
        <taxon>Lysobacteraceae</taxon>
        <taxon>Lysobacter</taxon>
    </lineage>
</organism>
<evidence type="ECO:0000256" key="3">
    <source>
        <dbReference type="ARBA" id="ARBA00023163"/>
    </source>
</evidence>
<dbReference type="OrthoDB" id="270177at2"/>
<dbReference type="Pfam" id="PF16925">
    <property type="entry name" value="TetR_C_13"/>
    <property type="match status" value="1"/>
</dbReference>
<name>A0A0S2DHW4_LYSEN</name>
<dbReference type="InterPro" id="IPR009057">
    <property type="entry name" value="Homeodomain-like_sf"/>
</dbReference>
<feature type="region of interest" description="Disordered" evidence="5">
    <location>
        <begin position="1"/>
        <end position="50"/>
    </location>
</feature>
<sequence>MKFGVAHPEPPGGTGLPAAAPEPALGENAEAATDAAAAKPRRPRGRPRGFDRDQALETAMRMFWQRGFEATSMSELTAAIGVAAPSLYAAFGSKEDLFRAALQRYLEQFRRGHGSVLATPGLAAREAFARLFDALAEGFAACPTRSGCMLVAAETGGLGDATQLREELGAHRASVEAGFRARIERGQVEGDVPADADAAALAKFLSTVVQGLSIQARDGAGAAQLREVLRIALRAWPSV</sequence>
<evidence type="ECO:0000259" key="6">
    <source>
        <dbReference type="PROSITE" id="PS50977"/>
    </source>
</evidence>
<dbReference type="SUPFAM" id="SSF46689">
    <property type="entry name" value="Homeodomain-like"/>
    <property type="match status" value="1"/>
</dbReference>
<dbReference type="STRING" id="69.GLE_2887"/>
<feature type="domain" description="HTH tetR-type" evidence="6">
    <location>
        <begin position="49"/>
        <end position="109"/>
    </location>
</feature>
<dbReference type="PROSITE" id="PS50977">
    <property type="entry name" value="HTH_TETR_2"/>
    <property type="match status" value="1"/>
</dbReference>
<keyword evidence="2 4" id="KW-0238">DNA-binding</keyword>
<evidence type="ECO:0000256" key="1">
    <source>
        <dbReference type="ARBA" id="ARBA00023015"/>
    </source>
</evidence>
<dbReference type="InterPro" id="IPR023772">
    <property type="entry name" value="DNA-bd_HTH_TetR-type_CS"/>
</dbReference>
<reference evidence="7 8" key="1">
    <citation type="submission" date="2015-11" db="EMBL/GenBank/DDBJ databases">
        <title>Genome sequences of Lysobacter enzymogenes strain C3 and Lysobacter antibioticus ATCC 29479.</title>
        <authorList>
            <person name="Kobayashi D.Y."/>
        </authorList>
    </citation>
    <scope>NUCLEOTIDE SEQUENCE [LARGE SCALE GENOMIC DNA]</scope>
    <source>
        <strain evidence="7 8">C3</strain>
    </source>
</reference>
<evidence type="ECO:0000313" key="7">
    <source>
        <dbReference type="EMBL" id="ALN58235.1"/>
    </source>
</evidence>